<dbReference type="Proteomes" id="UP000094828">
    <property type="component" value="Unassembled WGS sequence"/>
</dbReference>
<dbReference type="EMBL" id="LYDR01000071">
    <property type="protein sequence ID" value="ODA32093.1"/>
    <property type="molecule type" value="Genomic_DNA"/>
</dbReference>
<organism evidence="2 3">
    <name type="scientific">Planctopirus hydrillae</name>
    <dbReference type="NCBI Taxonomy" id="1841610"/>
    <lineage>
        <taxon>Bacteria</taxon>
        <taxon>Pseudomonadati</taxon>
        <taxon>Planctomycetota</taxon>
        <taxon>Planctomycetia</taxon>
        <taxon>Planctomycetales</taxon>
        <taxon>Planctomycetaceae</taxon>
        <taxon>Planctopirus</taxon>
    </lineage>
</organism>
<keyword evidence="3" id="KW-1185">Reference proteome</keyword>
<evidence type="ECO:0000313" key="3">
    <source>
        <dbReference type="Proteomes" id="UP000094828"/>
    </source>
</evidence>
<accession>A0A1C3EFV2</accession>
<name>A0A1C3EFV2_9PLAN</name>
<reference evidence="2 3" key="1">
    <citation type="submission" date="2016-05" db="EMBL/GenBank/DDBJ databases">
        <title>Genomic and physiological characterization of Planctopirus sp. isolated from fresh water lake.</title>
        <authorList>
            <person name="Subhash Y."/>
            <person name="Ramana C."/>
        </authorList>
    </citation>
    <scope>NUCLEOTIDE SEQUENCE [LARGE SCALE GENOMIC DNA]</scope>
    <source>
        <strain evidence="2 3">JC280</strain>
    </source>
</reference>
<evidence type="ECO:0000313" key="2">
    <source>
        <dbReference type="EMBL" id="ODA32093.1"/>
    </source>
</evidence>
<evidence type="ECO:0000256" key="1">
    <source>
        <dbReference type="SAM" id="MobiDB-lite"/>
    </source>
</evidence>
<sequence>MPGGFPALLKSRNSSTADLMATLTQHVAKWPHAGTTAPGGQRTTTSLWRSARRWPPEAIMRRKLDTKTQALPESFGPFALDSNG</sequence>
<protein>
    <submittedName>
        <fullName evidence="2">Uncharacterized protein</fullName>
    </submittedName>
</protein>
<gene>
    <name evidence="2" type="ORF">A6X21_21505</name>
</gene>
<feature type="region of interest" description="Disordered" evidence="1">
    <location>
        <begin position="64"/>
        <end position="84"/>
    </location>
</feature>
<proteinExistence type="predicted"/>
<comment type="caution">
    <text evidence="2">The sequence shown here is derived from an EMBL/GenBank/DDBJ whole genome shotgun (WGS) entry which is preliminary data.</text>
</comment>
<dbReference type="STRING" id="1841610.A6X21_21505"/>
<dbReference type="AlphaFoldDB" id="A0A1C3EFV2"/>